<proteinExistence type="predicted"/>
<organism evidence="2 3">
    <name type="scientific">Thiothrix litoralis</name>
    <dbReference type="NCBI Taxonomy" id="2891210"/>
    <lineage>
        <taxon>Bacteria</taxon>
        <taxon>Pseudomonadati</taxon>
        <taxon>Pseudomonadota</taxon>
        <taxon>Gammaproteobacteria</taxon>
        <taxon>Thiotrichales</taxon>
        <taxon>Thiotrichaceae</taxon>
        <taxon>Thiothrix</taxon>
    </lineage>
</organism>
<dbReference type="RefSeq" id="WP_210224314.1">
    <property type="nucleotide sequence ID" value="NZ_CP072801.1"/>
</dbReference>
<dbReference type="Proteomes" id="UP000672039">
    <property type="component" value="Chromosome"/>
</dbReference>
<keyword evidence="1" id="KW-0472">Membrane</keyword>
<keyword evidence="1" id="KW-1133">Transmembrane helix</keyword>
<keyword evidence="3" id="KW-1185">Reference proteome</keyword>
<feature type="transmembrane region" description="Helical" evidence="1">
    <location>
        <begin position="20"/>
        <end position="38"/>
    </location>
</feature>
<keyword evidence="1" id="KW-0812">Transmembrane</keyword>
<evidence type="ECO:0000313" key="2">
    <source>
        <dbReference type="EMBL" id="QTR48090.1"/>
    </source>
</evidence>
<accession>A0ABX7X4P1</accession>
<name>A0ABX7X4P1_9GAMM</name>
<dbReference type="EMBL" id="CP072801">
    <property type="protein sequence ID" value="QTR48090.1"/>
    <property type="molecule type" value="Genomic_DNA"/>
</dbReference>
<protein>
    <recommendedName>
        <fullName evidence="4">SH3 domain-containing protein</fullName>
    </recommendedName>
</protein>
<evidence type="ECO:0000256" key="1">
    <source>
        <dbReference type="SAM" id="Phobius"/>
    </source>
</evidence>
<reference evidence="2 3" key="1">
    <citation type="submission" date="2021-04" db="EMBL/GenBank/DDBJ databases">
        <title>Genomics, taxonomy and metabolism of representatives of sulfur bacteria of the genus Thiothrix: Thiothrix fructosivorans QT, Thiothrix unzii A1T and three new species, Thiothrix subterranea sp. nov., Thiothrix litoralis sp. nov. and 'Candidatus Thiothrix anitrata' sp. nov.</title>
        <authorList>
            <person name="Ravin N.V."/>
            <person name="Smolyakov D."/>
            <person name="Rudenko T.S."/>
            <person name="Mardanov A.V."/>
            <person name="Beletsky A.V."/>
            <person name="Markov N.D."/>
            <person name="Fomenkov A.I."/>
            <person name="Roberts R.J."/>
            <person name="Karnachuk O.V."/>
            <person name="Novikov A."/>
            <person name="Grabovich M.Y."/>
        </authorList>
    </citation>
    <scope>NUCLEOTIDE SEQUENCE [LARGE SCALE GENOMIC DNA]</scope>
    <source>
        <strain evidence="2 3">AS</strain>
    </source>
</reference>
<evidence type="ECO:0000313" key="3">
    <source>
        <dbReference type="Proteomes" id="UP000672039"/>
    </source>
</evidence>
<sequence>MATIRYAVQNNRREQMKRELIGLVIGTSLLMAGMAFLFSQTLVASSPSTSNAKADVEAKPASAAAKPVTEPAAVTPSPLVAAIPVADASASKADIPALASLDIATSNLTSVSVNTPEPATTVMPETKTVEAQTTEVVAPTESEALPAEEKVDVTATGSTGWIYAGQFANGKWAEQGLKIGAELPVTGNKYPLSWSATVREHAPGKQSQNGSKLGKVTGNLAAGREVEVVQVKKSGSKGHVWLEIRYQ</sequence>
<evidence type="ECO:0008006" key="4">
    <source>
        <dbReference type="Google" id="ProtNLM"/>
    </source>
</evidence>
<gene>
    <name evidence="2" type="ORF">J9253_09330</name>
</gene>